<comment type="caution">
    <text evidence="1">The sequence shown here is derived from an EMBL/GenBank/DDBJ whole genome shotgun (WGS) entry which is preliminary data.</text>
</comment>
<name>A0ABS8PXL0_9BACT</name>
<dbReference type="Proteomes" id="UP001199816">
    <property type="component" value="Unassembled WGS sequence"/>
</dbReference>
<evidence type="ECO:0000313" key="1">
    <source>
        <dbReference type="EMBL" id="MCD2425805.1"/>
    </source>
</evidence>
<accession>A0ABS8PXL0</accession>
<reference evidence="1 2" key="1">
    <citation type="submission" date="2021-11" db="EMBL/GenBank/DDBJ databases">
        <title>Genomic of Niabella pedocola.</title>
        <authorList>
            <person name="Wu T."/>
        </authorList>
    </citation>
    <scope>NUCLEOTIDE SEQUENCE [LARGE SCALE GENOMIC DNA]</scope>
    <source>
        <strain evidence="1 2">JCM 31011</strain>
    </source>
</reference>
<evidence type="ECO:0000313" key="2">
    <source>
        <dbReference type="Proteomes" id="UP001199816"/>
    </source>
</evidence>
<dbReference type="RefSeq" id="WP_231008387.1">
    <property type="nucleotide sequence ID" value="NZ_JAJNEC010000007.1"/>
</dbReference>
<organism evidence="1 2">
    <name type="scientific">Niabella pedocola</name>
    <dbReference type="NCBI Taxonomy" id="1752077"/>
    <lineage>
        <taxon>Bacteria</taxon>
        <taxon>Pseudomonadati</taxon>
        <taxon>Bacteroidota</taxon>
        <taxon>Chitinophagia</taxon>
        <taxon>Chitinophagales</taxon>
        <taxon>Chitinophagaceae</taxon>
        <taxon>Niabella</taxon>
    </lineage>
</organism>
<dbReference type="EMBL" id="JAJNEC010000007">
    <property type="protein sequence ID" value="MCD2425805.1"/>
    <property type="molecule type" value="Genomic_DNA"/>
</dbReference>
<sequence length="423" mass="46600">MHATIRWVIEQLNVHIRQAWQSGDKYDFIDPAAELCGMLERLETPGDALEPLFMLIENSPDMDYGGPGPLGAFLESLSGEGYEEQLIASLRRKPTVYTLHLLDACLLDNNDTGQATYLFLMTEIAAHTEHPGNIREEARAHLAHAMTHIYPSSAELSSGLVVAQTLLSETATQRQKQQQVAAGAIPTAATVFYSGIRFKLINRQQAGAWLPVVNDIPGMGPLYDLYDEQYFPLFEDNGFFLLAEEDVVADQLAWTGGGPEGICVLGFIFLKNLRLNTHLIVFDTARSPVLIVHGDLQCPRICLSGNRHYMGGRVTADLVWARPGNGLLCLDGHSEIHLILADAMQVFVRALKEDTVLISMMGMNIYVKDPGGPEWLQRPGTGALEAVFLPGLLVTDADGCCILREEGSGTLLDQIKQQKKIFQ</sequence>
<keyword evidence="2" id="KW-1185">Reference proteome</keyword>
<protein>
    <submittedName>
        <fullName evidence="1">Uncharacterized protein</fullName>
    </submittedName>
</protein>
<proteinExistence type="predicted"/>
<gene>
    <name evidence="1" type="ORF">LQ567_23680</name>
</gene>